<dbReference type="EMBL" id="DSDY01000094">
    <property type="protein sequence ID" value="HDS10545.1"/>
    <property type="molecule type" value="Genomic_DNA"/>
</dbReference>
<name>A0A7C1I3Y0_9CREN</name>
<feature type="transmembrane region" description="Helical" evidence="1">
    <location>
        <begin position="125"/>
        <end position="143"/>
    </location>
</feature>
<keyword evidence="1" id="KW-0812">Transmembrane</keyword>
<keyword evidence="1" id="KW-0472">Membrane</keyword>
<dbReference type="Pfam" id="PF07760">
    <property type="entry name" value="DUF1616"/>
    <property type="match status" value="1"/>
</dbReference>
<feature type="domain" description="DUF1616" evidence="2">
    <location>
        <begin position="73"/>
        <end position="178"/>
    </location>
</feature>
<dbReference type="InterPro" id="IPR011674">
    <property type="entry name" value="DUF1616"/>
</dbReference>
<feature type="transmembrane region" description="Helical" evidence="1">
    <location>
        <begin position="155"/>
        <end position="172"/>
    </location>
</feature>
<evidence type="ECO:0000313" key="3">
    <source>
        <dbReference type="EMBL" id="HDS10545.1"/>
    </source>
</evidence>
<comment type="caution">
    <text evidence="3">The sequence shown here is derived from an EMBL/GenBank/DDBJ whole genome shotgun (WGS) entry which is preliminary data.</text>
</comment>
<accession>A0A7C1I3Y0</accession>
<protein>
    <submittedName>
        <fullName evidence="3">DUF1616 domain-containing protein</fullName>
    </submittedName>
</protein>
<feature type="transmembrane region" description="Helical" evidence="1">
    <location>
        <begin position="63"/>
        <end position="81"/>
    </location>
</feature>
<keyword evidence="1" id="KW-1133">Transmembrane helix</keyword>
<evidence type="ECO:0000259" key="2">
    <source>
        <dbReference type="Pfam" id="PF07760"/>
    </source>
</evidence>
<evidence type="ECO:0000256" key="1">
    <source>
        <dbReference type="SAM" id="Phobius"/>
    </source>
</evidence>
<proteinExistence type="predicted"/>
<gene>
    <name evidence="3" type="ORF">ENO04_02830</name>
</gene>
<dbReference type="AlphaFoldDB" id="A0A7C1I3Y0"/>
<sequence>MRTKERKTLGEAAGEMLAGKKGRSRYAEAWRLYQRWARGEFDIVDPSPPRSLAGYLARIDHSLWLYTSLSMMLITIALVEVTESIPYALPLRYFFGSFFVLFLPGYALVEALYPDERELAPLERLALSIGLSLAVVPLIGLLLNYTPWGIRLEPVMASLAVFTLIMLMVASYRKQRLALLKASAIS</sequence>
<feature type="transmembrane region" description="Helical" evidence="1">
    <location>
        <begin position="93"/>
        <end position="113"/>
    </location>
</feature>
<organism evidence="3">
    <name type="scientific">Fervidicoccus fontis</name>
    <dbReference type="NCBI Taxonomy" id="683846"/>
    <lineage>
        <taxon>Archaea</taxon>
        <taxon>Thermoproteota</taxon>
        <taxon>Thermoprotei</taxon>
        <taxon>Fervidicoccales</taxon>
        <taxon>Fervidicoccaceae</taxon>
        <taxon>Fervidicoccus</taxon>
    </lineage>
</organism>
<reference evidence="3" key="1">
    <citation type="journal article" date="2020" name="mSystems">
        <title>Genome- and Community-Level Interaction Insights into Carbon Utilization and Element Cycling Functions of Hydrothermarchaeota in Hydrothermal Sediment.</title>
        <authorList>
            <person name="Zhou Z."/>
            <person name="Liu Y."/>
            <person name="Xu W."/>
            <person name="Pan J."/>
            <person name="Luo Z.H."/>
            <person name="Li M."/>
        </authorList>
    </citation>
    <scope>NUCLEOTIDE SEQUENCE [LARGE SCALE GENOMIC DNA]</scope>
    <source>
        <strain evidence="3">SpSt-123</strain>
    </source>
</reference>